<dbReference type="Gene3D" id="3.30.429.10">
    <property type="entry name" value="Macrophage Migration Inhibitory Factor"/>
    <property type="match status" value="1"/>
</dbReference>
<dbReference type="AlphaFoldDB" id="A0A1T4WES0"/>
<dbReference type="GO" id="GO:0004167">
    <property type="term" value="F:dopachrome isomerase activity"/>
    <property type="evidence" value="ECO:0007669"/>
    <property type="project" value="UniProtKB-EC"/>
</dbReference>
<proteinExistence type="predicted"/>
<evidence type="ECO:0000313" key="12">
    <source>
        <dbReference type="EMBL" id="SKA75812.1"/>
    </source>
</evidence>
<dbReference type="EMBL" id="FUYA01000007">
    <property type="protein sequence ID" value="SKA75812.1"/>
    <property type="molecule type" value="Genomic_DNA"/>
</dbReference>
<evidence type="ECO:0000256" key="10">
    <source>
        <dbReference type="ARBA" id="ARBA00041912"/>
    </source>
</evidence>
<keyword evidence="4" id="KW-0413">Isomerase</keyword>
<dbReference type="InterPro" id="IPR014347">
    <property type="entry name" value="Tautomerase/MIF_sf"/>
</dbReference>
<evidence type="ECO:0000256" key="3">
    <source>
        <dbReference type="ARBA" id="ARBA00022525"/>
    </source>
</evidence>
<dbReference type="PANTHER" id="PTHR11954:SF6">
    <property type="entry name" value="MACROPHAGE MIGRATION INHIBITORY FACTOR"/>
    <property type="match status" value="1"/>
</dbReference>
<keyword evidence="13" id="KW-1185">Reference proteome</keyword>
<dbReference type="OrthoDB" id="5769863at2"/>
<dbReference type="EC" id="5.3.3.12" evidence="7"/>
<evidence type="ECO:0000256" key="8">
    <source>
        <dbReference type="ARBA" id="ARBA00039086"/>
    </source>
</evidence>
<comment type="subcellular location">
    <subcellularLocation>
        <location evidence="1">Secreted</location>
    </subcellularLocation>
</comment>
<dbReference type="EC" id="5.3.2.1" evidence="8"/>
<dbReference type="STRING" id="1121442.SAMN02745702_02131"/>
<gene>
    <name evidence="12" type="ORF">SAMN02745702_02131</name>
</gene>
<dbReference type="InterPro" id="IPR001398">
    <property type="entry name" value="Macrophage_inhib_fac"/>
</dbReference>
<evidence type="ECO:0000313" key="13">
    <source>
        <dbReference type="Proteomes" id="UP000189733"/>
    </source>
</evidence>
<name>A0A1T4WES0_9BACT</name>
<comment type="catalytic activity">
    <reaction evidence="5">
        <text>3-phenylpyruvate = enol-phenylpyruvate</text>
        <dbReference type="Rhea" id="RHEA:17097"/>
        <dbReference type="ChEBI" id="CHEBI:16815"/>
        <dbReference type="ChEBI" id="CHEBI:18005"/>
        <dbReference type="EC" id="5.3.2.1"/>
    </reaction>
</comment>
<dbReference type="GO" id="GO:0005125">
    <property type="term" value="F:cytokine activity"/>
    <property type="evidence" value="ECO:0007669"/>
    <property type="project" value="UniProtKB-KW"/>
</dbReference>
<evidence type="ECO:0000256" key="1">
    <source>
        <dbReference type="ARBA" id="ARBA00004613"/>
    </source>
</evidence>
<dbReference type="GO" id="GO:0050178">
    <property type="term" value="F:phenylpyruvate tautomerase activity"/>
    <property type="evidence" value="ECO:0007669"/>
    <property type="project" value="UniProtKB-EC"/>
</dbReference>
<dbReference type="Proteomes" id="UP000189733">
    <property type="component" value="Unassembled WGS sequence"/>
</dbReference>
<evidence type="ECO:0000256" key="4">
    <source>
        <dbReference type="ARBA" id="ARBA00023235"/>
    </source>
</evidence>
<dbReference type="PANTHER" id="PTHR11954">
    <property type="entry name" value="D-DOPACHROME DECARBOXYLASE"/>
    <property type="match status" value="1"/>
</dbReference>
<keyword evidence="2" id="KW-0202">Cytokine</keyword>
<evidence type="ECO:0000256" key="6">
    <source>
        <dbReference type="ARBA" id="ARBA00036823"/>
    </source>
</evidence>
<dbReference type="RefSeq" id="WP_078685422.1">
    <property type="nucleotide sequence ID" value="NZ_FUYA01000007.1"/>
</dbReference>
<comment type="catalytic activity">
    <reaction evidence="6">
        <text>L-dopachrome = 5,6-dihydroxyindole-2-carboxylate</text>
        <dbReference type="Rhea" id="RHEA:13041"/>
        <dbReference type="ChEBI" id="CHEBI:16875"/>
        <dbReference type="ChEBI" id="CHEBI:57509"/>
        <dbReference type="EC" id="5.3.3.12"/>
    </reaction>
</comment>
<evidence type="ECO:0000256" key="9">
    <source>
        <dbReference type="ARBA" id="ARBA00041631"/>
    </source>
</evidence>
<evidence type="ECO:0000256" key="2">
    <source>
        <dbReference type="ARBA" id="ARBA00022514"/>
    </source>
</evidence>
<accession>A0A1T4WES0</accession>
<evidence type="ECO:0000256" key="11">
    <source>
        <dbReference type="ARBA" id="ARBA00042730"/>
    </source>
</evidence>
<evidence type="ECO:0000256" key="5">
    <source>
        <dbReference type="ARBA" id="ARBA00036735"/>
    </source>
</evidence>
<protein>
    <recommendedName>
        <fullName evidence="11">L-dopachrome isomerase</fullName>
        <ecNumber evidence="8">5.3.2.1</ecNumber>
        <ecNumber evidence="7">5.3.3.12</ecNumber>
    </recommendedName>
    <alternativeName>
        <fullName evidence="9">L-dopachrome tautomerase</fullName>
    </alternativeName>
    <alternativeName>
        <fullName evidence="10">Phenylpyruvate tautomerase</fullName>
    </alternativeName>
</protein>
<keyword evidence="3" id="KW-0964">Secreted</keyword>
<reference evidence="12 13" key="1">
    <citation type="submission" date="2017-02" db="EMBL/GenBank/DDBJ databases">
        <authorList>
            <person name="Peterson S.W."/>
        </authorList>
    </citation>
    <scope>NUCLEOTIDE SEQUENCE [LARGE SCALE GENOMIC DNA]</scope>
    <source>
        <strain evidence="12 13">DSM 18034</strain>
    </source>
</reference>
<sequence>MPLMRVETNLELTAEQEKEKNAIFSTAVAEMLQKEEKWVMSLVESGRTLSFGGSVEPAAFVELKSIGLRETSCAPLSAQICALLHRELNIPADRVYIEFKDAERGFFGWNGGTFA</sequence>
<dbReference type="Pfam" id="PF01187">
    <property type="entry name" value="MIF"/>
    <property type="match status" value="1"/>
</dbReference>
<dbReference type="SUPFAM" id="SSF55331">
    <property type="entry name" value="Tautomerase/MIF"/>
    <property type="match status" value="1"/>
</dbReference>
<dbReference type="GO" id="GO:0005615">
    <property type="term" value="C:extracellular space"/>
    <property type="evidence" value="ECO:0007669"/>
    <property type="project" value="UniProtKB-KW"/>
</dbReference>
<organism evidence="12 13">
    <name type="scientific">Desulfobaculum bizertense DSM 18034</name>
    <dbReference type="NCBI Taxonomy" id="1121442"/>
    <lineage>
        <taxon>Bacteria</taxon>
        <taxon>Pseudomonadati</taxon>
        <taxon>Thermodesulfobacteriota</taxon>
        <taxon>Desulfovibrionia</taxon>
        <taxon>Desulfovibrionales</taxon>
        <taxon>Desulfovibrionaceae</taxon>
        <taxon>Desulfobaculum</taxon>
    </lineage>
</organism>
<evidence type="ECO:0000256" key="7">
    <source>
        <dbReference type="ARBA" id="ARBA00038932"/>
    </source>
</evidence>